<sequence>MDQASLTVEELLQLPVLQNAQLVSGANGLQNEIRYIDVMEIPDLAGWLRPHEFVLTTGYAFQNNPYALGKLLDEMHKAGGAAVGVKQRRFGYQVSAEARHKSDSYAIPIIDIPPELTTIDITHSVMEKILNRQFVVLNKARAVNSELMKLLLRRRSAEIVTMIGNLLHCCVAVLNAGGSVLNATPGFDLSQVAQTREIRAANTILGYLVITEQPTQDDLFAQMCLDQATTALALEFTIQDAAKNRKEHAREEFLVELLSAPTRAEEALLVRAQRLDFPYGLYQFMLVVQPIFSAPALEELREDLWEQIHMLIVEGMSRGENGRKHLTVPLGESFAVLCVSSDAEIREAATQTAEQLYTRLQQRLANVEFSIGIGSIVNQLSALHESYSQARHAVEAGRKVFPARHIVHYEDVYIEDMLLSIGRHPALKMMYDSLLLPLCQYDQRNGTELLKTLEALLRHGGNTREVAEELYIHRNSVSYRLERIQDILQVNIFAPEIHIRLDLLMRAWKLQLLPLPEGTR</sequence>
<evidence type="ECO:0000313" key="5">
    <source>
        <dbReference type="EMBL" id="QBD80815.1"/>
    </source>
</evidence>
<organism evidence="5 6">
    <name type="scientific">Ktedonosporobacter rubrisoli</name>
    <dbReference type="NCBI Taxonomy" id="2509675"/>
    <lineage>
        <taxon>Bacteria</taxon>
        <taxon>Bacillati</taxon>
        <taxon>Chloroflexota</taxon>
        <taxon>Ktedonobacteria</taxon>
        <taxon>Ktedonobacterales</taxon>
        <taxon>Ktedonosporobacteraceae</taxon>
        <taxon>Ktedonosporobacter</taxon>
    </lineage>
</organism>
<dbReference type="KEGG" id="kbs:EPA93_34550"/>
<dbReference type="Pfam" id="PF07905">
    <property type="entry name" value="PucR"/>
    <property type="match status" value="1"/>
</dbReference>
<accession>A0A4P6JZ05</accession>
<name>A0A4P6JZ05_KTERU</name>
<dbReference type="Pfam" id="PF13556">
    <property type="entry name" value="HTH_30"/>
    <property type="match status" value="1"/>
</dbReference>
<dbReference type="EMBL" id="CP035758">
    <property type="protein sequence ID" value="QBD80815.1"/>
    <property type="molecule type" value="Genomic_DNA"/>
</dbReference>
<dbReference type="InterPro" id="IPR042070">
    <property type="entry name" value="PucR_C-HTH_sf"/>
</dbReference>
<keyword evidence="6" id="KW-1185">Reference proteome</keyword>
<evidence type="ECO:0000259" key="2">
    <source>
        <dbReference type="Pfam" id="PF07905"/>
    </source>
</evidence>
<dbReference type="OrthoDB" id="143422at2"/>
<feature type="domain" description="PucR C-terminal helix-turn-helix" evidence="3">
    <location>
        <begin position="449"/>
        <end position="507"/>
    </location>
</feature>
<dbReference type="PANTHER" id="PTHR33744:SF1">
    <property type="entry name" value="DNA-BINDING TRANSCRIPTIONAL ACTIVATOR ADER"/>
    <property type="match status" value="1"/>
</dbReference>
<evidence type="ECO:0000259" key="3">
    <source>
        <dbReference type="Pfam" id="PF13556"/>
    </source>
</evidence>
<gene>
    <name evidence="5" type="ORF">EPA93_34550</name>
</gene>
<proteinExistence type="inferred from homology"/>
<comment type="similarity">
    <text evidence="1">Belongs to the CdaR family.</text>
</comment>
<evidence type="ECO:0000313" key="6">
    <source>
        <dbReference type="Proteomes" id="UP000290365"/>
    </source>
</evidence>
<feature type="domain" description="Purine catabolism PurC-like" evidence="2">
    <location>
        <begin position="10"/>
        <end position="129"/>
    </location>
</feature>
<dbReference type="Pfam" id="PF17853">
    <property type="entry name" value="GGDEF_2"/>
    <property type="match status" value="1"/>
</dbReference>
<dbReference type="InterPro" id="IPR051448">
    <property type="entry name" value="CdaR-like_regulators"/>
</dbReference>
<dbReference type="PANTHER" id="PTHR33744">
    <property type="entry name" value="CARBOHYDRATE DIACID REGULATOR"/>
    <property type="match status" value="1"/>
</dbReference>
<reference evidence="5 6" key="1">
    <citation type="submission" date="2019-01" db="EMBL/GenBank/DDBJ databases">
        <title>Ktedonosporobacter rubrisoli SCAWS-G2.</title>
        <authorList>
            <person name="Huang Y."/>
            <person name="Yan B."/>
        </authorList>
    </citation>
    <scope>NUCLEOTIDE SEQUENCE [LARGE SCALE GENOMIC DNA]</scope>
    <source>
        <strain evidence="5 6">SCAWS-G2</strain>
    </source>
</reference>
<dbReference type="Proteomes" id="UP000290365">
    <property type="component" value="Chromosome"/>
</dbReference>
<evidence type="ECO:0000256" key="1">
    <source>
        <dbReference type="ARBA" id="ARBA00006754"/>
    </source>
</evidence>
<protein>
    <submittedName>
        <fullName evidence="5">PucR family transcriptional regulator</fullName>
    </submittedName>
</protein>
<evidence type="ECO:0000259" key="4">
    <source>
        <dbReference type="Pfam" id="PF17853"/>
    </source>
</evidence>
<dbReference type="RefSeq" id="WP_129891877.1">
    <property type="nucleotide sequence ID" value="NZ_CP035758.1"/>
</dbReference>
<dbReference type="Gene3D" id="1.10.10.2840">
    <property type="entry name" value="PucR C-terminal helix-turn-helix domain"/>
    <property type="match status" value="1"/>
</dbReference>
<dbReference type="AlphaFoldDB" id="A0A4P6JZ05"/>
<dbReference type="InterPro" id="IPR012914">
    <property type="entry name" value="PucR_dom"/>
</dbReference>
<feature type="domain" description="CdaR GGDEF-like" evidence="4">
    <location>
        <begin position="264"/>
        <end position="395"/>
    </location>
</feature>
<dbReference type="InterPro" id="IPR041522">
    <property type="entry name" value="CdaR_GGDEF"/>
</dbReference>
<dbReference type="InterPro" id="IPR025736">
    <property type="entry name" value="PucR_C-HTH_dom"/>
</dbReference>